<evidence type="ECO:0000313" key="5">
    <source>
        <dbReference type="Proteomes" id="UP000185766"/>
    </source>
</evidence>
<dbReference type="FunFam" id="3.30.70.270:FF:000001">
    <property type="entry name" value="Diguanylate cyclase domain protein"/>
    <property type="match status" value="1"/>
</dbReference>
<protein>
    <submittedName>
        <fullName evidence="4">Diguanylate cyclase (GGDEF) domain-containing protein</fullName>
    </submittedName>
</protein>
<dbReference type="PROSITE" id="PS50887">
    <property type="entry name" value="GGDEF"/>
    <property type="match status" value="1"/>
</dbReference>
<reference evidence="4 5" key="1">
    <citation type="submission" date="2016-10" db="EMBL/GenBank/DDBJ databases">
        <authorList>
            <person name="de Groot N.N."/>
        </authorList>
    </citation>
    <scope>NUCLEOTIDE SEQUENCE [LARGE SCALE GENOMIC DNA]</scope>
    <source>
        <strain evidence="4 5">JCM 19513</strain>
    </source>
</reference>
<dbReference type="PANTHER" id="PTHR46663">
    <property type="entry name" value="DIGUANYLATE CYCLASE DGCT-RELATED"/>
    <property type="match status" value="1"/>
</dbReference>
<dbReference type="RefSeq" id="WP_074870031.1">
    <property type="nucleotide sequence ID" value="NZ_FOAS01000016.1"/>
</dbReference>
<dbReference type="STRING" id="1429083.GCA_001885685_02843"/>
<evidence type="ECO:0000256" key="1">
    <source>
        <dbReference type="ARBA" id="ARBA00001946"/>
    </source>
</evidence>
<accession>A0A1H7RTM2</accession>
<dbReference type="AlphaFoldDB" id="A0A1H7RTM2"/>
<sequence>MADTPIPTELLDTLLANARANEAIMRKLFRLEVQLLSCQASEDICERLLQLIEQLFSVPMVWFVLEKNTALVPLLKSFQRSELLRQRLTLQTREQITSWLPRKEGARLINQELGLYHKLLPSAYKQQKPGSLAIIPLTIEGNRCGALLQASPDAARFSPNQDTFFLDQLGVKSSLYLSNGLVRQQLAFFATRDPLTGLRNRRELDETLPRLLSLQRRHEQSLAVLFMDCDGFKQVNDRYGHAAGDKLLVHLARLLEQALRNSDLLFRFAGDEFVVILPQETHESATALAKRLQKQLSEQPLQLDDVSLSLAISIGTAASDQLPEANAQTLLHAADHALYENKRQRQLHP</sequence>
<dbReference type="InterPro" id="IPR029787">
    <property type="entry name" value="Nucleotide_cyclase"/>
</dbReference>
<dbReference type="InterPro" id="IPR043128">
    <property type="entry name" value="Rev_trsase/Diguanyl_cyclase"/>
</dbReference>
<keyword evidence="5" id="KW-1185">Reference proteome</keyword>
<dbReference type="SUPFAM" id="SSF55781">
    <property type="entry name" value="GAF domain-like"/>
    <property type="match status" value="1"/>
</dbReference>
<dbReference type="Gene3D" id="3.30.450.40">
    <property type="match status" value="1"/>
</dbReference>
<dbReference type="InterPro" id="IPR007435">
    <property type="entry name" value="DUF484"/>
</dbReference>
<dbReference type="NCBIfam" id="TIGR00254">
    <property type="entry name" value="GGDEF"/>
    <property type="match status" value="1"/>
</dbReference>
<proteinExistence type="predicted"/>
<evidence type="ECO:0000259" key="3">
    <source>
        <dbReference type="PROSITE" id="PS50887"/>
    </source>
</evidence>
<dbReference type="CDD" id="cd01949">
    <property type="entry name" value="GGDEF"/>
    <property type="match status" value="1"/>
</dbReference>
<dbReference type="InterPro" id="IPR052163">
    <property type="entry name" value="DGC-Regulatory_Protein"/>
</dbReference>
<dbReference type="Proteomes" id="UP000185766">
    <property type="component" value="Unassembled WGS sequence"/>
</dbReference>
<comment type="subcellular location">
    <subcellularLocation>
        <location evidence="2">Cell inner membrane</location>
    </subcellularLocation>
</comment>
<gene>
    <name evidence="4" type="ORF">SAMN05216214_1167</name>
</gene>
<dbReference type="Pfam" id="PF00990">
    <property type="entry name" value="GGDEF"/>
    <property type="match status" value="1"/>
</dbReference>
<feature type="domain" description="GGDEF" evidence="3">
    <location>
        <begin position="220"/>
        <end position="349"/>
    </location>
</feature>
<dbReference type="SMART" id="SM00267">
    <property type="entry name" value="GGDEF"/>
    <property type="match status" value="1"/>
</dbReference>
<evidence type="ECO:0000313" key="4">
    <source>
        <dbReference type="EMBL" id="SEL63630.1"/>
    </source>
</evidence>
<comment type="cofactor">
    <cofactor evidence="1">
        <name>Mg(2+)</name>
        <dbReference type="ChEBI" id="CHEBI:18420"/>
    </cofactor>
</comment>
<dbReference type="Pfam" id="PF04340">
    <property type="entry name" value="DUF484"/>
    <property type="match status" value="1"/>
</dbReference>
<dbReference type="InterPro" id="IPR029016">
    <property type="entry name" value="GAF-like_dom_sf"/>
</dbReference>
<dbReference type="InterPro" id="IPR000160">
    <property type="entry name" value="GGDEF_dom"/>
</dbReference>
<organism evidence="4 5">
    <name type="scientific">Atopomonas hussainii</name>
    <dbReference type="NCBI Taxonomy" id="1429083"/>
    <lineage>
        <taxon>Bacteria</taxon>
        <taxon>Pseudomonadati</taxon>
        <taxon>Pseudomonadota</taxon>
        <taxon>Gammaproteobacteria</taxon>
        <taxon>Pseudomonadales</taxon>
        <taxon>Pseudomonadaceae</taxon>
        <taxon>Atopomonas</taxon>
    </lineage>
</organism>
<dbReference type="GO" id="GO:0003824">
    <property type="term" value="F:catalytic activity"/>
    <property type="evidence" value="ECO:0007669"/>
    <property type="project" value="UniProtKB-ARBA"/>
</dbReference>
<dbReference type="SUPFAM" id="SSF55073">
    <property type="entry name" value="Nucleotide cyclase"/>
    <property type="match status" value="1"/>
</dbReference>
<dbReference type="Gene3D" id="3.30.70.270">
    <property type="match status" value="1"/>
</dbReference>
<evidence type="ECO:0000256" key="2">
    <source>
        <dbReference type="ARBA" id="ARBA00004533"/>
    </source>
</evidence>
<name>A0A1H7RTM2_9GAMM</name>
<dbReference type="GO" id="GO:0005886">
    <property type="term" value="C:plasma membrane"/>
    <property type="evidence" value="ECO:0007669"/>
    <property type="project" value="UniProtKB-SubCell"/>
</dbReference>
<dbReference type="PANTHER" id="PTHR46663:SF2">
    <property type="entry name" value="GGDEF DOMAIN-CONTAINING PROTEIN"/>
    <property type="match status" value="1"/>
</dbReference>
<dbReference type="EMBL" id="FOAS01000016">
    <property type="protein sequence ID" value="SEL63630.1"/>
    <property type="molecule type" value="Genomic_DNA"/>
</dbReference>